<evidence type="ECO:0000313" key="1">
    <source>
        <dbReference type="EMBL" id="MBP3960318.1"/>
    </source>
</evidence>
<gene>
    <name evidence="1" type="ORF">J8F10_34250</name>
</gene>
<evidence type="ECO:0000313" key="2">
    <source>
        <dbReference type="Proteomes" id="UP000676565"/>
    </source>
</evidence>
<keyword evidence="2" id="KW-1185">Reference proteome</keyword>
<dbReference type="RefSeq" id="WP_210661544.1">
    <property type="nucleotide sequence ID" value="NZ_JAGKQQ010000001.1"/>
</dbReference>
<proteinExistence type="predicted"/>
<comment type="caution">
    <text evidence="1">The sequence shown here is derived from an EMBL/GenBank/DDBJ whole genome shotgun (WGS) entry which is preliminary data.</text>
</comment>
<organism evidence="1 2">
    <name type="scientific">Gemmata palustris</name>
    <dbReference type="NCBI Taxonomy" id="2822762"/>
    <lineage>
        <taxon>Bacteria</taxon>
        <taxon>Pseudomonadati</taxon>
        <taxon>Planctomycetota</taxon>
        <taxon>Planctomycetia</taxon>
        <taxon>Gemmatales</taxon>
        <taxon>Gemmataceae</taxon>
        <taxon>Gemmata</taxon>
    </lineage>
</organism>
<dbReference type="Proteomes" id="UP000676565">
    <property type="component" value="Unassembled WGS sequence"/>
</dbReference>
<accession>A0ABS5C338</accession>
<reference evidence="1 2" key="1">
    <citation type="submission" date="2021-04" db="EMBL/GenBank/DDBJ databases">
        <authorList>
            <person name="Ivanova A."/>
        </authorList>
    </citation>
    <scope>NUCLEOTIDE SEQUENCE [LARGE SCALE GENOMIC DNA]</scope>
    <source>
        <strain evidence="1 2">G18</strain>
    </source>
</reference>
<name>A0ABS5C338_9BACT</name>
<dbReference type="EMBL" id="JAGKQQ010000001">
    <property type="protein sequence ID" value="MBP3960318.1"/>
    <property type="molecule type" value="Genomic_DNA"/>
</dbReference>
<sequence length="112" mass="12110">MTSDEKYPAGTPIPHIDSFEVVEADGPELTDEERAWPVVALQPRIDSFEVIDPVESQLVEELEVVIRVRCAASATPAEVTAFVEQLRSAVEGVRTSAASSFPVQISLPTSIS</sequence>
<protein>
    <submittedName>
        <fullName evidence="1">Uncharacterized protein</fullName>
    </submittedName>
</protein>